<keyword evidence="5 6" id="KW-0269">Exonuclease</keyword>
<evidence type="ECO:0000256" key="4">
    <source>
        <dbReference type="ARBA" id="ARBA00022801"/>
    </source>
</evidence>
<comment type="caution">
    <text evidence="8">The sequence shown here is derived from an EMBL/GenBank/DDBJ whole genome shotgun (WGS) entry which is preliminary data.</text>
</comment>
<dbReference type="HAMAP" id="MF_00337">
    <property type="entry name" value="Exonuc_7_S"/>
    <property type="match status" value="1"/>
</dbReference>
<dbReference type="PATRIC" id="fig|74704.6.peg.715"/>
<dbReference type="NCBIfam" id="NF010671">
    <property type="entry name" value="PRK14068.1"/>
    <property type="match status" value="1"/>
</dbReference>
<dbReference type="GO" id="GO:0008855">
    <property type="term" value="F:exodeoxyribonuclease VII activity"/>
    <property type="evidence" value="ECO:0007669"/>
    <property type="project" value="UniProtKB-UniRule"/>
</dbReference>
<dbReference type="GO" id="GO:0009318">
    <property type="term" value="C:exodeoxyribonuclease VII complex"/>
    <property type="evidence" value="ECO:0007669"/>
    <property type="project" value="UniProtKB-UniRule"/>
</dbReference>
<keyword evidence="3 6" id="KW-0540">Nuclease</keyword>
<dbReference type="PANTHER" id="PTHR34137:SF1">
    <property type="entry name" value="EXODEOXYRIBONUCLEASE 7 SMALL SUBUNIT"/>
    <property type="match status" value="1"/>
</dbReference>
<evidence type="ECO:0000256" key="2">
    <source>
        <dbReference type="ARBA" id="ARBA00022490"/>
    </source>
</evidence>
<dbReference type="Pfam" id="PF02609">
    <property type="entry name" value="Exonuc_VII_S"/>
    <property type="match status" value="1"/>
</dbReference>
<keyword evidence="4 6" id="KW-0378">Hydrolase</keyword>
<protein>
    <recommendedName>
        <fullName evidence="6">Exodeoxyribonuclease 7 small subunit</fullName>
        <ecNumber evidence="6">3.1.11.6</ecNumber>
    </recommendedName>
    <alternativeName>
        <fullName evidence="6">Exodeoxyribonuclease VII small subunit</fullName>
        <shortName evidence="6">Exonuclease VII small subunit</shortName>
    </alternativeName>
</protein>
<evidence type="ECO:0000256" key="3">
    <source>
        <dbReference type="ARBA" id="ARBA00022722"/>
    </source>
</evidence>
<dbReference type="GeneID" id="58097479"/>
<comment type="function">
    <text evidence="6">Bidirectionally degrades single-stranded DNA into large acid-insoluble oligonucleotides, which are then degraded further into small acid-soluble oligonucleotides.</text>
</comment>
<dbReference type="PANTHER" id="PTHR34137">
    <property type="entry name" value="EXODEOXYRIBONUCLEASE 7 SMALL SUBUNIT"/>
    <property type="match status" value="1"/>
</dbReference>
<dbReference type="GO" id="GO:0005829">
    <property type="term" value="C:cytosol"/>
    <property type="evidence" value="ECO:0007669"/>
    <property type="project" value="TreeGrafter"/>
</dbReference>
<evidence type="ECO:0000256" key="1">
    <source>
        <dbReference type="ARBA" id="ARBA00009998"/>
    </source>
</evidence>
<sequence length="81" mass="9460">MTNKSQSFEEMMKELENIVQKLDNENVSLEESLNLYQRGMTLSANCDETLKNAERKVNELMSEENVESDEETEKEENHDES</sequence>
<evidence type="ECO:0000313" key="8">
    <source>
        <dbReference type="EMBL" id="KKI63653.1"/>
    </source>
</evidence>
<dbReference type="EMBL" id="LAKJ01000013">
    <property type="protein sequence ID" value="KKI63653.1"/>
    <property type="molecule type" value="Genomic_DNA"/>
</dbReference>
<dbReference type="AlphaFoldDB" id="A0A0M2P171"/>
<comment type="similarity">
    <text evidence="1 6">Belongs to the XseB family.</text>
</comment>
<dbReference type="InterPro" id="IPR037004">
    <property type="entry name" value="Exonuc_VII_ssu_sf"/>
</dbReference>
<organism evidence="8 9">
    <name type="scientific">Staphylococcus cohnii subsp. cohnii</name>
    <dbReference type="NCBI Taxonomy" id="74704"/>
    <lineage>
        <taxon>Bacteria</taxon>
        <taxon>Bacillati</taxon>
        <taxon>Bacillota</taxon>
        <taxon>Bacilli</taxon>
        <taxon>Bacillales</taxon>
        <taxon>Staphylococcaceae</taxon>
        <taxon>Staphylococcus</taxon>
        <taxon>Staphylococcus cohnii species complex</taxon>
    </lineage>
</organism>
<evidence type="ECO:0000256" key="5">
    <source>
        <dbReference type="ARBA" id="ARBA00022839"/>
    </source>
</evidence>
<keyword evidence="2 6" id="KW-0963">Cytoplasm</keyword>
<dbReference type="InterPro" id="IPR003761">
    <property type="entry name" value="Exonuc_VII_S"/>
</dbReference>
<evidence type="ECO:0000256" key="6">
    <source>
        <dbReference type="HAMAP-Rule" id="MF_00337"/>
    </source>
</evidence>
<feature type="region of interest" description="Disordered" evidence="7">
    <location>
        <begin position="53"/>
        <end position="81"/>
    </location>
</feature>
<dbReference type="EC" id="3.1.11.6" evidence="6"/>
<feature type="compositionally biased region" description="Acidic residues" evidence="7">
    <location>
        <begin position="61"/>
        <end position="74"/>
    </location>
</feature>
<dbReference type="GO" id="GO:0006308">
    <property type="term" value="P:DNA catabolic process"/>
    <property type="evidence" value="ECO:0007669"/>
    <property type="project" value="UniProtKB-UniRule"/>
</dbReference>
<dbReference type="PIRSF" id="PIRSF006488">
    <property type="entry name" value="Exonuc_VII_S"/>
    <property type="match status" value="1"/>
</dbReference>
<evidence type="ECO:0000256" key="7">
    <source>
        <dbReference type="SAM" id="MobiDB-lite"/>
    </source>
</evidence>
<dbReference type="NCBIfam" id="TIGR01280">
    <property type="entry name" value="xseB"/>
    <property type="match status" value="1"/>
</dbReference>
<evidence type="ECO:0000313" key="9">
    <source>
        <dbReference type="Proteomes" id="UP000034455"/>
    </source>
</evidence>
<name>A0A0M2P171_STACC</name>
<comment type="subunit">
    <text evidence="6">Heterooligomer composed of large and small subunits.</text>
</comment>
<reference evidence="8 9" key="1">
    <citation type="submission" date="2015-03" db="EMBL/GenBank/DDBJ databases">
        <title>Genome Assembly of Staphylococcus cohnii subsp. cohnii strain G22B2.</title>
        <authorList>
            <person name="Nair G."/>
            <person name="Kaur G."/>
            <person name="Khatri I."/>
            <person name="Singh N.K."/>
            <person name="Sathyabama S."/>
            <person name="Maurya S.K."/>
            <person name="Subramanian S."/>
            <person name="Agrewala J.N."/>
            <person name="Mayilraj S."/>
        </authorList>
    </citation>
    <scope>NUCLEOTIDE SEQUENCE [LARGE SCALE GENOMIC DNA]</scope>
    <source>
        <strain evidence="8 9">G22B2</strain>
    </source>
</reference>
<proteinExistence type="inferred from homology"/>
<gene>
    <name evidence="6" type="primary">xseB</name>
    <name evidence="8" type="ORF">UF66_0700</name>
</gene>
<comment type="catalytic activity">
    <reaction evidence="6">
        <text>Exonucleolytic cleavage in either 5'- to 3'- or 3'- to 5'-direction to yield nucleoside 5'-phosphates.</text>
        <dbReference type="EC" id="3.1.11.6"/>
    </reaction>
</comment>
<dbReference type="RefSeq" id="WP_019468381.1">
    <property type="nucleotide sequence ID" value="NZ_BKAS01000006.1"/>
</dbReference>
<dbReference type="Proteomes" id="UP000034455">
    <property type="component" value="Unassembled WGS sequence"/>
</dbReference>
<comment type="subcellular location">
    <subcellularLocation>
        <location evidence="6">Cytoplasm</location>
    </subcellularLocation>
</comment>
<dbReference type="SUPFAM" id="SSF116842">
    <property type="entry name" value="XseB-like"/>
    <property type="match status" value="1"/>
</dbReference>
<accession>A0A0M2P171</accession>
<dbReference type="Gene3D" id="1.10.287.1040">
    <property type="entry name" value="Exonuclease VII, small subunit"/>
    <property type="match status" value="1"/>
</dbReference>